<evidence type="ECO:0000256" key="3">
    <source>
        <dbReference type="ARBA" id="ARBA00023163"/>
    </source>
</evidence>
<accession>A0A1I6ZH29</accession>
<evidence type="ECO:0000313" key="7">
    <source>
        <dbReference type="EMBL" id="SFT61940.1"/>
    </source>
</evidence>
<sequence length="220" mass="23495">MTAAALSFADADADADSPSPVRRSRAEREAIVLDTAERLFSARSSRSVGMDELVRETGLGKMTVYRLFKSKDELVGAYLARKAATVLGHIDEILVLLEGDPRAALLAVVEYVEGDVTRAGFRGCPFTNVSSEYDDPEHPARSAAADYKFELHARLERLAEQVAPGRGEDLAAQVHLIMDGMYLSGGLLGPDGPAAHGRELAGRLVDLAVAESAAGRVFPA</sequence>
<feature type="region of interest" description="Disordered" evidence="5">
    <location>
        <begin position="1"/>
        <end position="26"/>
    </location>
</feature>
<evidence type="ECO:0000256" key="4">
    <source>
        <dbReference type="PROSITE-ProRule" id="PRU00335"/>
    </source>
</evidence>
<dbReference type="RefSeq" id="WP_093579184.1">
    <property type="nucleotide sequence ID" value="NZ_FPBA01000005.1"/>
</dbReference>
<feature type="domain" description="HTH tetR-type" evidence="6">
    <location>
        <begin position="26"/>
        <end position="86"/>
    </location>
</feature>
<feature type="DNA-binding region" description="H-T-H motif" evidence="4">
    <location>
        <begin position="49"/>
        <end position="68"/>
    </location>
</feature>
<dbReference type="Proteomes" id="UP000199546">
    <property type="component" value="Unassembled WGS sequence"/>
</dbReference>
<evidence type="ECO:0000259" key="6">
    <source>
        <dbReference type="PROSITE" id="PS50977"/>
    </source>
</evidence>
<name>A0A1I6ZH29_9ACTN</name>
<dbReference type="InterPro" id="IPR036271">
    <property type="entry name" value="Tet_transcr_reg_TetR-rel_C_sf"/>
</dbReference>
<dbReference type="SUPFAM" id="SSF48498">
    <property type="entry name" value="Tetracyclin repressor-like, C-terminal domain"/>
    <property type="match status" value="1"/>
</dbReference>
<dbReference type="InterPro" id="IPR001647">
    <property type="entry name" value="HTH_TetR"/>
</dbReference>
<dbReference type="InterPro" id="IPR009057">
    <property type="entry name" value="Homeodomain-like_sf"/>
</dbReference>
<evidence type="ECO:0000256" key="2">
    <source>
        <dbReference type="ARBA" id="ARBA00023125"/>
    </source>
</evidence>
<dbReference type="PANTHER" id="PTHR47506">
    <property type="entry name" value="TRANSCRIPTIONAL REGULATORY PROTEIN"/>
    <property type="match status" value="1"/>
</dbReference>
<keyword evidence="3" id="KW-0804">Transcription</keyword>
<feature type="compositionally biased region" description="Low complexity" evidence="5">
    <location>
        <begin position="1"/>
        <end position="10"/>
    </location>
</feature>
<dbReference type="GO" id="GO:0003677">
    <property type="term" value="F:DNA binding"/>
    <property type="evidence" value="ECO:0007669"/>
    <property type="project" value="UniProtKB-UniRule"/>
</dbReference>
<evidence type="ECO:0000256" key="5">
    <source>
        <dbReference type="SAM" id="MobiDB-lite"/>
    </source>
</evidence>
<organism evidence="7 8">
    <name type="scientific">Geodermatophilus amargosae</name>
    <dbReference type="NCBI Taxonomy" id="1296565"/>
    <lineage>
        <taxon>Bacteria</taxon>
        <taxon>Bacillati</taxon>
        <taxon>Actinomycetota</taxon>
        <taxon>Actinomycetes</taxon>
        <taxon>Geodermatophilales</taxon>
        <taxon>Geodermatophilaceae</taxon>
        <taxon>Geodermatophilus</taxon>
    </lineage>
</organism>
<evidence type="ECO:0000256" key="1">
    <source>
        <dbReference type="ARBA" id="ARBA00023015"/>
    </source>
</evidence>
<dbReference type="Gene3D" id="1.10.357.10">
    <property type="entry name" value="Tetracycline Repressor, domain 2"/>
    <property type="match status" value="1"/>
</dbReference>
<dbReference type="PANTHER" id="PTHR47506:SF3">
    <property type="entry name" value="HTH-TYPE TRANSCRIPTIONAL REGULATOR LMRA"/>
    <property type="match status" value="1"/>
</dbReference>
<dbReference type="OrthoDB" id="4214267at2"/>
<dbReference type="Pfam" id="PF00440">
    <property type="entry name" value="TetR_N"/>
    <property type="match status" value="1"/>
</dbReference>
<keyword evidence="8" id="KW-1185">Reference proteome</keyword>
<dbReference type="PROSITE" id="PS50977">
    <property type="entry name" value="HTH_TETR_2"/>
    <property type="match status" value="1"/>
</dbReference>
<proteinExistence type="predicted"/>
<dbReference type="AlphaFoldDB" id="A0A1I6ZH29"/>
<keyword evidence="1" id="KW-0805">Transcription regulation</keyword>
<keyword evidence="2 4" id="KW-0238">DNA-binding</keyword>
<dbReference type="STRING" id="1296565.SAMN05660657_01937"/>
<dbReference type="SUPFAM" id="SSF46689">
    <property type="entry name" value="Homeodomain-like"/>
    <property type="match status" value="1"/>
</dbReference>
<protein>
    <submittedName>
        <fullName evidence="7">Transcriptional regulator, TetR family</fullName>
    </submittedName>
</protein>
<gene>
    <name evidence="7" type="ORF">SAMN05660657_01937</name>
</gene>
<reference evidence="8" key="1">
    <citation type="submission" date="2016-10" db="EMBL/GenBank/DDBJ databases">
        <authorList>
            <person name="Varghese N."/>
            <person name="Submissions S."/>
        </authorList>
    </citation>
    <scope>NUCLEOTIDE SEQUENCE [LARGE SCALE GENOMIC DNA]</scope>
    <source>
        <strain evidence="8">DSM 46136</strain>
    </source>
</reference>
<evidence type="ECO:0000313" key="8">
    <source>
        <dbReference type="Proteomes" id="UP000199546"/>
    </source>
</evidence>
<dbReference type="EMBL" id="FPBA01000005">
    <property type="protein sequence ID" value="SFT61940.1"/>
    <property type="molecule type" value="Genomic_DNA"/>
</dbReference>